<keyword evidence="3" id="KW-1185">Reference proteome</keyword>
<gene>
    <name evidence="2" type="ORF">jhhlp_008382</name>
</gene>
<sequence length="133" mass="13870">MVVLAPFQTVSNRGSRLIVHLAIWVTTATHTRALLAAFIPSILVEQSNHYCITVPETTAAARPTPTATTTPIARVIGSHTLLTLSPRDGSYYYSNAKGNSTYSNNSQGSCVSMPPANNADSSGSSGGSSGSSR</sequence>
<proteinExistence type="predicted"/>
<accession>A0A2N3MXW6</accession>
<feature type="region of interest" description="Disordered" evidence="1">
    <location>
        <begin position="104"/>
        <end position="133"/>
    </location>
</feature>
<name>A0A2N3MXW6_9PEZI</name>
<dbReference type="Proteomes" id="UP000233524">
    <property type="component" value="Unassembled WGS sequence"/>
</dbReference>
<organism evidence="2 3">
    <name type="scientific">Lomentospora prolificans</name>
    <dbReference type="NCBI Taxonomy" id="41688"/>
    <lineage>
        <taxon>Eukaryota</taxon>
        <taxon>Fungi</taxon>
        <taxon>Dikarya</taxon>
        <taxon>Ascomycota</taxon>
        <taxon>Pezizomycotina</taxon>
        <taxon>Sordariomycetes</taxon>
        <taxon>Hypocreomycetidae</taxon>
        <taxon>Microascales</taxon>
        <taxon>Microascaceae</taxon>
        <taxon>Lomentospora</taxon>
    </lineage>
</organism>
<evidence type="ECO:0000313" key="2">
    <source>
        <dbReference type="EMBL" id="PKS05016.1"/>
    </source>
</evidence>
<evidence type="ECO:0000313" key="3">
    <source>
        <dbReference type="Proteomes" id="UP000233524"/>
    </source>
</evidence>
<dbReference type="VEuPathDB" id="FungiDB:jhhlp_008382"/>
<evidence type="ECO:0000256" key="1">
    <source>
        <dbReference type="SAM" id="MobiDB-lite"/>
    </source>
</evidence>
<dbReference type="InParanoid" id="A0A2N3MXW6"/>
<dbReference type="AlphaFoldDB" id="A0A2N3MXW6"/>
<dbReference type="EMBL" id="NLAX01001623">
    <property type="protein sequence ID" value="PKS05016.1"/>
    <property type="molecule type" value="Genomic_DNA"/>
</dbReference>
<reference evidence="2 3" key="1">
    <citation type="journal article" date="2017" name="G3 (Bethesda)">
        <title>First Draft Genome Sequence of the Pathogenic Fungus Lomentospora prolificans (Formerly Scedosporium prolificans).</title>
        <authorList>
            <person name="Luo R."/>
            <person name="Zimin A."/>
            <person name="Workman R."/>
            <person name="Fan Y."/>
            <person name="Pertea G."/>
            <person name="Grossman N."/>
            <person name="Wear M.P."/>
            <person name="Jia B."/>
            <person name="Miller H."/>
            <person name="Casadevall A."/>
            <person name="Timp W."/>
            <person name="Zhang S.X."/>
            <person name="Salzberg S.L."/>
        </authorList>
    </citation>
    <scope>NUCLEOTIDE SEQUENCE [LARGE SCALE GENOMIC DNA]</scope>
    <source>
        <strain evidence="2 3">JHH-5317</strain>
    </source>
</reference>
<comment type="caution">
    <text evidence="2">The sequence shown here is derived from an EMBL/GenBank/DDBJ whole genome shotgun (WGS) entry which is preliminary data.</text>
</comment>
<protein>
    <submittedName>
        <fullName evidence="2">Uncharacterized protein</fullName>
    </submittedName>
</protein>
<feature type="compositionally biased region" description="Gly residues" evidence="1">
    <location>
        <begin position="124"/>
        <end position="133"/>
    </location>
</feature>
<dbReference type="OrthoDB" id="5415522at2759"/>